<dbReference type="Gene3D" id="2.60.120.1440">
    <property type="match status" value="1"/>
</dbReference>
<evidence type="ECO:0000259" key="2">
    <source>
        <dbReference type="Pfam" id="PF04773"/>
    </source>
</evidence>
<keyword evidence="5" id="KW-1185">Reference proteome</keyword>
<evidence type="ECO:0000313" key="4">
    <source>
        <dbReference type="EMBL" id="MFC3549934.1"/>
    </source>
</evidence>
<evidence type="ECO:0000256" key="1">
    <source>
        <dbReference type="SAM" id="Phobius"/>
    </source>
</evidence>
<sequence>MSTTSPLHEGQAEAWLARLLSPECSAPERTAFEDWLAQSPGNIEAYLEAERIHALAASLSSDELIRAAARSARRKPAAAAPSRRRWQPLLSALAAALVVTAGAAFWWLRAPQGTVEEYAAARGEQREVVLNDGTVVLLDTESALVARFDGERRLVELQRGRAQFVVGLDRRRPFLVRAGASTVRDIGTTFQVSRLDETVNVGLLDGSVEVAAVAEGTEQRRVLVPGEQITVEADGTLQDKRPLDLAVASAWPQGDLVFKQQRLDRLLEEMNRYSSLQLRLGDPALAGLEISGVFHVGDQTALAAALERGWSLRTERIGQHEIVLHGPPQ</sequence>
<dbReference type="PANTHER" id="PTHR30273">
    <property type="entry name" value="PERIPLASMIC SIGNAL SENSOR AND SIGMA FACTOR ACTIVATOR FECR-RELATED"/>
    <property type="match status" value="1"/>
</dbReference>
<dbReference type="Proteomes" id="UP001595740">
    <property type="component" value="Unassembled WGS sequence"/>
</dbReference>
<dbReference type="InterPro" id="IPR032623">
    <property type="entry name" value="FecR_N"/>
</dbReference>
<reference evidence="5" key="1">
    <citation type="journal article" date="2019" name="Int. J. Syst. Evol. Microbiol.">
        <title>The Global Catalogue of Microorganisms (GCM) 10K type strain sequencing project: providing services to taxonomists for standard genome sequencing and annotation.</title>
        <authorList>
            <consortium name="The Broad Institute Genomics Platform"/>
            <consortium name="The Broad Institute Genome Sequencing Center for Infectious Disease"/>
            <person name="Wu L."/>
            <person name="Ma J."/>
        </authorList>
    </citation>
    <scope>NUCLEOTIDE SEQUENCE [LARGE SCALE GENOMIC DNA]</scope>
    <source>
        <strain evidence="5">KCTC 42875</strain>
    </source>
</reference>
<feature type="transmembrane region" description="Helical" evidence="1">
    <location>
        <begin position="89"/>
        <end position="108"/>
    </location>
</feature>
<keyword evidence="1" id="KW-0812">Transmembrane</keyword>
<dbReference type="EMBL" id="JBHRXK010000001">
    <property type="protein sequence ID" value="MFC3549934.1"/>
    <property type="molecule type" value="Genomic_DNA"/>
</dbReference>
<name>A0ABV7RJW2_9GAMM</name>
<protein>
    <submittedName>
        <fullName evidence="4">FecR family protein</fullName>
    </submittedName>
</protein>
<gene>
    <name evidence="4" type="ORF">ACFOLC_02790</name>
</gene>
<evidence type="ECO:0000259" key="3">
    <source>
        <dbReference type="Pfam" id="PF16220"/>
    </source>
</evidence>
<keyword evidence="1" id="KW-1133">Transmembrane helix</keyword>
<dbReference type="InterPro" id="IPR006860">
    <property type="entry name" value="FecR"/>
</dbReference>
<dbReference type="InterPro" id="IPR012373">
    <property type="entry name" value="Ferrdict_sens_TM"/>
</dbReference>
<dbReference type="PIRSF" id="PIRSF018266">
    <property type="entry name" value="FecR"/>
    <property type="match status" value="1"/>
</dbReference>
<accession>A0ABV7RJW2</accession>
<dbReference type="RefSeq" id="WP_386757295.1">
    <property type="nucleotide sequence ID" value="NZ_JBHRXK010000001.1"/>
</dbReference>
<feature type="domain" description="FecR protein" evidence="2">
    <location>
        <begin position="118"/>
        <end position="209"/>
    </location>
</feature>
<comment type="caution">
    <text evidence="4">The sequence shown here is derived from an EMBL/GenBank/DDBJ whole genome shotgun (WGS) entry which is preliminary data.</text>
</comment>
<organism evidence="4 5">
    <name type="scientific">Lysobacter cavernae</name>
    <dbReference type="NCBI Taxonomy" id="1685901"/>
    <lineage>
        <taxon>Bacteria</taxon>
        <taxon>Pseudomonadati</taxon>
        <taxon>Pseudomonadota</taxon>
        <taxon>Gammaproteobacteria</taxon>
        <taxon>Lysobacterales</taxon>
        <taxon>Lysobacteraceae</taxon>
        <taxon>Lysobacter</taxon>
    </lineage>
</organism>
<dbReference type="Pfam" id="PF16220">
    <property type="entry name" value="DUF4880"/>
    <property type="match status" value="1"/>
</dbReference>
<keyword evidence="1" id="KW-0472">Membrane</keyword>
<evidence type="ECO:0000313" key="5">
    <source>
        <dbReference type="Proteomes" id="UP001595740"/>
    </source>
</evidence>
<proteinExistence type="predicted"/>
<feature type="domain" description="FecR N-terminal" evidence="3">
    <location>
        <begin position="11"/>
        <end position="52"/>
    </location>
</feature>
<dbReference type="Pfam" id="PF04773">
    <property type="entry name" value="FecR"/>
    <property type="match status" value="1"/>
</dbReference>
<dbReference type="PANTHER" id="PTHR30273:SF2">
    <property type="entry name" value="PROTEIN FECR"/>
    <property type="match status" value="1"/>
</dbReference>